<gene>
    <name evidence="1" type="ORF">NTEN_LOCUS22863</name>
    <name evidence="2" type="ORF">NTEN_LOCUS22865</name>
</gene>
<protein>
    <submittedName>
        <fullName evidence="2">Uncharacterized protein</fullName>
    </submittedName>
</protein>
<dbReference type="EMBL" id="CADCXU010033832">
    <property type="protein sequence ID" value="CAB0019151.1"/>
    <property type="molecule type" value="Genomic_DNA"/>
</dbReference>
<feature type="non-terminal residue" evidence="2">
    <location>
        <position position="50"/>
    </location>
</feature>
<evidence type="ECO:0000313" key="2">
    <source>
        <dbReference type="EMBL" id="CAB0019153.1"/>
    </source>
</evidence>
<proteinExistence type="predicted"/>
<name>A0A6H5HQM1_9HEMI</name>
<evidence type="ECO:0000313" key="3">
    <source>
        <dbReference type="Proteomes" id="UP000479000"/>
    </source>
</evidence>
<accession>A0A6H5HQM1</accession>
<dbReference type="AlphaFoldDB" id="A0A6H5HQM1"/>
<keyword evidence="3" id="KW-1185">Reference proteome</keyword>
<reference evidence="2 3" key="1">
    <citation type="submission" date="2020-02" db="EMBL/GenBank/DDBJ databases">
        <authorList>
            <person name="Ferguson B K."/>
        </authorList>
    </citation>
    <scope>NUCLEOTIDE SEQUENCE [LARGE SCALE GENOMIC DNA]</scope>
</reference>
<organism evidence="2 3">
    <name type="scientific">Nesidiocoris tenuis</name>
    <dbReference type="NCBI Taxonomy" id="355587"/>
    <lineage>
        <taxon>Eukaryota</taxon>
        <taxon>Metazoa</taxon>
        <taxon>Ecdysozoa</taxon>
        <taxon>Arthropoda</taxon>
        <taxon>Hexapoda</taxon>
        <taxon>Insecta</taxon>
        <taxon>Pterygota</taxon>
        <taxon>Neoptera</taxon>
        <taxon>Paraneoptera</taxon>
        <taxon>Hemiptera</taxon>
        <taxon>Heteroptera</taxon>
        <taxon>Panheteroptera</taxon>
        <taxon>Cimicomorpha</taxon>
        <taxon>Miridae</taxon>
        <taxon>Dicyphina</taxon>
        <taxon>Nesidiocoris</taxon>
    </lineage>
</organism>
<evidence type="ECO:0000313" key="1">
    <source>
        <dbReference type="EMBL" id="CAB0019151.1"/>
    </source>
</evidence>
<dbReference type="Proteomes" id="UP000479000">
    <property type="component" value="Unassembled WGS sequence"/>
</dbReference>
<sequence>MDRYKMIEAGSFPVQSSIDRIYFRVELLPRKPPQILEERTFIIIEQTPPK</sequence>
<dbReference type="EMBL" id="CADCXU010033833">
    <property type="protein sequence ID" value="CAB0019153.1"/>
    <property type="molecule type" value="Genomic_DNA"/>
</dbReference>